<organism evidence="2 3">
    <name type="scientific">Occultella aeris</name>
    <dbReference type="NCBI Taxonomy" id="2761496"/>
    <lineage>
        <taxon>Bacteria</taxon>
        <taxon>Bacillati</taxon>
        <taxon>Actinomycetota</taxon>
        <taxon>Actinomycetes</taxon>
        <taxon>Micrococcales</taxon>
        <taxon>Ruaniaceae</taxon>
        <taxon>Occultella</taxon>
    </lineage>
</organism>
<keyword evidence="2" id="KW-0378">Hydrolase</keyword>
<keyword evidence="3" id="KW-1185">Reference proteome</keyword>
<evidence type="ECO:0000313" key="3">
    <source>
        <dbReference type="Proteomes" id="UP000419743"/>
    </source>
</evidence>
<gene>
    <name evidence="2" type="ORF">HALOF300_00253</name>
</gene>
<dbReference type="InterPro" id="IPR038901">
    <property type="entry name" value="HEXDC-like"/>
</dbReference>
<dbReference type="PANTHER" id="PTHR21040">
    <property type="entry name" value="BCDNA.GH04120"/>
    <property type="match status" value="1"/>
</dbReference>
<dbReference type="InterPro" id="IPR017853">
    <property type="entry name" value="GH"/>
</dbReference>
<dbReference type="GO" id="GO:0015929">
    <property type="term" value="F:hexosaminidase activity"/>
    <property type="evidence" value="ECO:0007669"/>
    <property type="project" value="InterPro"/>
</dbReference>
<reference evidence="2 3" key="1">
    <citation type="submission" date="2019-11" db="EMBL/GenBank/DDBJ databases">
        <authorList>
            <person name="Criscuolo A."/>
        </authorList>
    </citation>
    <scope>NUCLEOTIDE SEQUENCE [LARGE SCALE GENOMIC DNA]</scope>
    <source>
        <strain evidence="2">CIP111667</strain>
    </source>
</reference>
<accession>A0A7M4DDR4</accession>
<dbReference type="InterPro" id="IPR041063">
    <property type="entry name" value="Glyco_H_20C_C"/>
</dbReference>
<name>A0A7M4DDR4_9MICO</name>
<dbReference type="AlphaFoldDB" id="A0A7M4DDR4"/>
<dbReference type="PANTHER" id="PTHR21040:SF8">
    <property type="entry name" value="BCDNA.GH04120"/>
    <property type="match status" value="1"/>
</dbReference>
<dbReference type="Gene3D" id="1.20.120.670">
    <property type="entry name" value="N-acetyl-b-d-glucoasminidase"/>
    <property type="match status" value="1"/>
</dbReference>
<feature type="domain" description="Glycoside Hydrolase 20C C-terminal" evidence="1">
    <location>
        <begin position="410"/>
        <end position="591"/>
    </location>
</feature>
<protein>
    <submittedName>
        <fullName evidence="2">Glycosyl hydrolase family 20, catalytic domain</fullName>
    </submittedName>
</protein>
<evidence type="ECO:0000313" key="2">
    <source>
        <dbReference type="EMBL" id="VZO34984.1"/>
    </source>
</evidence>
<sequence length="609" mass="67640">MRHVNHDHDRVRASVRRALELVSSPEQVRRWERAELSGQTEAGFAVDHDADVTRVSYHALADAMRAALALREQPATIRARRELRRLSVMIDMSRNAVMRVETVERYLACAALMGYSTLYLYLEDTYEVPGQPYIGHGRGRYSQDELRRIDDIAHGLGVEVVPVIQTLGHLRQILKWPPFHGIRVAPEVIRIGDESGLELIRAMISAATAPFRSAQVHLGLDEAYGFADDAPDPSDRMGHFLRHVEDVTAICRELGVEPMMWSDMLFDVEHGAKDYYRIDRTIATPTLDALPDGLTLVYWDYFHHTDSYYEQKLRQHGPLPTVMAGGCASWGRLWTRLPESITACTAAVGGAIAAGVDEAMITMWGNDGNECDYFSCLPALAHAGDRAYGLTAEQTDAGLGSLGVSQELWVAASAIDDPFDDTDRSGAIEPPNPSKWLLWLDPLISFGEIGLSVDVADRMRALGEQLIVTETVDGPDRRLGVIAHLCHALALKAELHRALRPAYLAGDRLEAKRLATDLVPDVETAVSRLAQAHRDRWFADNKAFGWEVLERRYAGLLSRLASTRHALTEWSEGRLDEIETLEVEPLRVAPDTVSATVPWTVFATPAGMA</sequence>
<dbReference type="Pfam" id="PF18088">
    <property type="entry name" value="Glyco_H_20C_C"/>
    <property type="match status" value="1"/>
</dbReference>
<dbReference type="EMBL" id="CACRYJ010000004">
    <property type="protein sequence ID" value="VZO34984.1"/>
    <property type="molecule type" value="Genomic_DNA"/>
</dbReference>
<dbReference type="Proteomes" id="UP000419743">
    <property type="component" value="Unassembled WGS sequence"/>
</dbReference>
<dbReference type="SUPFAM" id="SSF51445">
    <property type="entry name" value="(Trans)glycosidases"/>
    <property type="match status" value="1"/>
</dbReference>
<dbReference type="Gene3D" id="3.20.20.80">
    <property type="entry name" value="Glycosidases"/>
    <property type="match status" value="1"/>
</dbReference>
<proteinExistence type="predicted"/>
<comment type="caution">
    <text evidence="2">The sequence shown here is derived from an EMBL/GenBank/DDBJ whole genome shotgun (WGS) entry which is preliminary data.</text>
</comment>
<evidence type="ECO:0000259" key="1">
    <source>
        <dbReference type="Pfam" id="PF18088"/>
    </source>
</evidence>